<dbReference type="AlphaFoldDB" id="A0A0B6XZ65"/>
<accession>A0A0B6XZ65</accession>
<dbReference type="EMBL" id="HACG01002334">
    <property type="protein sequence ID" value="CEK49199.1"/>
    <property type="molecule type" value="Transcribed_RNA"/>
</dbReference>
<name>A0A0B6XZ65_9EUPU</name>
<sequence length="51" mass="5922">MQVGACTNRWDLVDSEGLSLAREVNLNIAHFRNQMCWILKVQYIAAVWLML</sequence>
<proteinExistence type="predicted"/>
<organism evidence="1">
    <name type="scientific">Arion vulgaris</name>
    <dbReference type="NCBI Taxonomy" id="1028688"/>
    <lineage>
        <taxon>Eukaryota</taxon>
        <taxon>Metazoa</taxon>
        <taxon>Spiralia</taxon>
        <taxon>Lophotrochozoa</taxon>
        <taxon>Mollusca</taxon>
        <taxon>Gastropoda</taxon>
        <taxon>Heterobranchia</taxon>
        <taxon>Euthyneura</taxon>
        <taxon>Panpulmonata</taxon>
        <taxon>Eupulmonata</taxon>
        <taxon>Stylommatophora</taxon>
        <taxon>Helicina</taxon>
        <taxon>Arionoidea</taxon>
        <taxon>Arionidae</taxon>
        <taxon>Arion</taxon>
    </lineage>
</organism>
<evidence type="ECO:0000313" key="1">
    <source>
        <dbReference type="EMBL" id="CEK49199.1"/>
    </source>
</evidence>
<protein>
    <submittedName>
        <fullName evidence="1">Uncharacterized protein</fullName>
    </submittedName>
</protein>
<reference evidence="1" key="1">
    <citation type="submission" date="2014-12" db="EMBL/GenBank/DDBJ databases">
        <title>Insight into the proteome of Arion vulgaris.</title>
        <authorList>
            <person name="Aradska J."/>
            <person name="Bulat T."/>
            <person name="Smidak R."/>
            <person name="Sarate P."/>
            <person name="Gangsoo J."/>
            <person name="Sialana F."/>
            <person name="Bilban M."/>
            <person name="Lubec G."/>
        </authorList>
    </citation>
    <scope>NUCLEOTIDE SEQUENCE</scope>
    <source>
        <tissue evidence="1">Skin</tissue>
    </source>
</reference>
<gene>
    <name evidence="1" type="primary">ORF6803</name>
</gene>